<dbReference type="PANTHER" id="PTHR42988">
    <property type="entry name" value="PHOSPHOHYDROLASE"/>
    <property type="match status" value="1"/>
</dbReference>
<evidence type="ECO:0000313" key="7">
    <source>
        <dbReference type="Proteomes" id="UP000028181"/>
    </source>
</evidence>
<dbReference type="GO" id="GO:0046872">
    <property type="term" value="F:metal ion binding"/>
    <property type="evidence" value="ECO:0007669"/>
    <property type="project" value="UniProtKB-KW"/>
</dbReference>
<dbReference type="SUPFAM" id="SSF56300">
    <property type="entry name" value="Metallo-dependent phosphatases"/>
    <property type="match status" value="1"/>
</dbReference>
<dbReference type="HOGENOM" id="CLU_052611_0_0_5"/>
<dbReference type="EMBL" id="HG938353">
    <property type="protein sequence ID" value="CDN48721.1"/>
    <property type="molecule type" value="Genomic_DNA"/>
</dbReference>
<dbReference type="PATRIC" id="fig|1028800.3.peg.2583"/>
<keyword evidence="1" id="KW-0479">Metal-binding</keyword>
<dbReference type="AlphaFoldDB" id="A0A068SSH7"/>
<dbReference type="Gene3D" id="3.60.21.10">
    <property type="match status" value="1"/>
</dbReference>
<evidence type="ECO:0000313" key="6">
    <source>
        <dbReference type="EMBL" id="CDN48721.1"/>
    </source>
</evidence>
<dbReference type="InterPro" id="IPR029052">
    <property type="entry name" value="Metallo-depent_PP-like"/>
</dbReference>
<accession>A0A068SSH7</accession>
<dbReference type="PANTHER" id="PTHR42988:SF2">
    <property type="entry name" value="CYCLIC NUCLEOTIDE PHOSPHODIESTERASE CBUA0032-RELATED"/>
    <property type="match status" value="1"/>
</dbReference>
<feature type="domain" description="Calcineurin-like phosphoesterase" evidence="5">
    <location>
        <begin position="8"/>
        <end position="235"/>
    </location>
</feature>
<gene>
    <name evidence="6" type="ORF">RG540_CH25550</name>
</gene>
<keyword evidence="3" id="KW-0408">Iron</keyword>
<evidence type="ECO:0000256" key="3">
    <source>
        <dbReference type="ARBA" id="ARBA00023004"/>
    </source>
</evidence>
<dbReference type="InterPro" id="IPR050884">
    <property type="entry name" value="CNP_phosphodiesterase-III"/>
</dbReference>
<name>A0A068SSH7_NEOGA</name>
<protein>
    <submittedName>
        <fullName evidence="6">Metallophosphoesterase</fullName>
    </submittedName>
</protein>
<keyword evidence="7" id="KW-1185">Reference proteome</keyword>
<dbReference type="KEGG" id="ngg:RG540_CH25550"/>
<keyword evidence="2" id="KW-0378">Hydrolase</keyword>
<dbReference type="CDD" id="cd00838">
    <property type="entry name" value="MPP_superfamily"/>
    <property type="match status" value="1"/>
</dbReference>
<evidence type="ECO:0000256" key="1">
    <source>
        <dbReference type="ARBA" id="ARBA00022723"/>
    </source>
</evidence>
<proteinExistence type="inferred from homology"/>
<organism evidence="6 7">
    <name type="scientific">Neorhizobium galegae bv. orientalis str. HAMBI 540</name>
    <dbReference type="NCBI Taxonomy" id="1028800"/>
    <lineage>
        <taxon>Bacteria</taxon>
        <taxon>Pseudomonadati</taxon>
        <taxon>Pseudomonadota</taxon>
        <taxon>Alphaproteobacteria</taxon>
        <taxon>Hyphomicrobiales</taxon>
        <taxon>Rhizobiaceae</taxon>
        <taxon>Rhizobium/Agrobacterium group</taxon>
        <taxon>Neorhizobium</taxon>
    </lineage>
</organism>
<dbReference type="Pfam" id="PF00149">
    <property type="entry name" value="Metallophos"/>
    <property type="match status" value="1"/>
</dbReference>
<evidence type="ECO:0000256" key="2">
    <source>
        <dbReference type="ARBA" id="ARBA00022801"/>
    </source>
</evidence>
<evidence type="ECO:0000256" key="4">
    <source>
        <dbReference type="ARBA" id="ARBA00025742"/>
    </source>
</evidence>
<comment type="similarity">
    <text evidence="4">Belongs to the cyclic nucleotide phosphodiesterase class-III family.</text>
</comment>
<dbReference type="Proteomes" id="UP000028181">
    <property type="component" value="Chromosome I"/>
</dbReference>
<dbReference type="GO" id="GO:0016787">
    <property type="term" value="F:hydrolase activity"/>
    <property type="evidence" value="ECO:0007669"/>
    <property type="project" value="UniProtKB-KW"/>
</dbReference>
<reference evidence="7" key="1">
    <citation type="journal article" date="2014" name="BMC Genomics">
        <title>Genome sequencing of two Neorhizobium galegae strains reveals a noeT gene responsible for the unusual acetylation of the nodulation factors.</title>
        <authorList>
            <person name="Osterman J."/>
            <person name="Marsh J."/>
            <person name="Laine P.K."/>
            <person name="Zeng Z."/>
            <person name="Alatalo E."/>
            <person name="Sullivan J.T."/>
            <person name="Young J.P."/>
            <person name="Thomas-Oates J."/>
            <person name="Paulin L."/>
            <person name="Lindstrom K."/>
        </authorList>
    </citation>
    <scope>NUCLEOTIDE SEQUENCE [LARGE SCALE GENOMIC DNA]</scope>
    <source>
        <strain evidence="7">HAMBI 540</strain>
    </source>
</reference>
<evidence type="ECO:0000259" key="5">
    <source>
        <dbReference type="Pfam" id="PF00149"/>
    </source>
</evidence>
<sequence>MRYVCAMFKFAHISDIHLGPLPNLTLRELFSKRITGFVNWHRNRRKHLFVNTLDLLLSDLKTREPDQLVITGDLVNLATKIETRLAGEWLRTIGDPYDTTVVPGNHDAYVPGAHDKSVNEWYPFIKSDDDPAEWPEEDHIFPTLRRRGPLAIIGCSTSNATLPFSASGYYGSRQARETVNLLKKAGDEGLFRVVLIHHPPIRGAASSHKRMLGIRRFAAAISTGGAELVLHGHTHLNTLYWLRSHSGNVPVVGIASASQGPGGHKPRAAYNLFTLSGEAGAWNLLCERYGLTEWGDGVALDNSRLLYGEEPATMSIPQVARML</sequence>
<dbReference type="InterPro" id="IPR004843">
    <property type="entry name" value="Calcineurin-like_PHP"/>
</dbReference>
<dbReference type="eggNOG" id="COG1409">
    <property type="taxonomic scope" value="Bacteria"/>
</dbReference>